<dbReference type="Proteomes" id="UP000030170">
    <property type="component" value="Unassembled WGS sequence"/>
</dbReference>
<evidence type="ECO:0000313" key="2">
    <source>
        <dbReference type="Proteomes" id="UP000030170"/>
    </source>
</evidence>
<gene>
    <name evidence="1" type="ORF">DO97_00840</name>
</gene>
<comment type="caution">
    <text evidence="1">The sequence shown here is derived from an EMBL/GenBank/DDBJ whole genome shotgun (WGS) entry which is preliminary data.</text>
</comment>
<name>A0A098THA6_9CYAN</name>
<accession>A0A098THA6</accession>
<evidence type="ECO:0000313" key="1">
    <source>
        <dbReference type="EMBL" id="KGF71357.1"/>
    </source>
</evidence>
<protein>
    <submittedName>
        <fullName evidence="1">Uncharacterized protein</fullName>
    </submittedName>
</protein>
<dbReference type="AlphaFoldDB" id="A0A098THA6"/>
<reference evidence="1 2" key="1">
    <citation type="journal article" date="2014" name="Mol. Ecol.">
        <title>Evolution of Synechococcus.</title>
        <authorList>
            <person name="Dvorak P."/>
            <person name="Casamatta D."/>
            <person name="Hasler P."/>
            <person name="Poulickova A."/>
            <person name="Ondrej V."/>
            <person name="Sanges R."/>
        </authorList>
    </citation>
    <scope>NUCLEOTIDE SEQUENCE [LARGE SCALE GENOMIC DNA]</scope>
    <source>
        <strain evidence="1 2">CAUP A 1101</strain>
    </source>
</reference>
<keyword evidence="2" id="KW-1185">Reference proteome</keyword>
<proteinExistence type="predicted"/>
<organism evidence="1 2">
    <name type="scientific">Neosynechococcus sphagnicola sy1</name>
    <dbReference type="NCBI Taxonomy" id="1497020"/>
    <lineage>
        <taxon>Bacteria</taxon>
        <taxon>Bacillati</taxon>
        <taxon>Cyanobacteriota</taxon>
        <taxon>Cyanophyceae</taxon>
        <taxon>Neosynechococcales</taxon>
        <taxon>Neosynechococcaceae</taxon>
        <taxon>Neosynechococcus</taxon>
    </lineage>
</organism>
<dbReference type="EMBL" id="JJML01000092">
    <property type="protein sequence ID" value="KGF71357.1"/>
    <property type="molecule type" value="Genomic_DNA"/>
</dbReference>
<sequence>MWAEDFFEFAFIPNLDAGLEDLAGEAEPENWAYQIRLAIALCQFFTTTFGTPIEKLLKKGKLFCPRMVNIVVLIRGLLLQVKKLFMRRSRSIVKQMCSLGFSRIGFVGDAGS</sequence>